<reference evidence="2 3" key="1">
    <citation type="submission" date="2021-04" db="EMBL/GenBank/DDBJ databases">
        <title>Whole genome sequence analysis of a thiophenic sulfur metabolizing bacteria.</title>
        <authorList>
            <person name="Akhtar N."/>
            <person name="Akram J."/>
            <person name="Aslam A."/>
        </authorList>
    </citation>
    <scope>NUCLEOTIDE SEQUENCE [LARGE SCALE GENOMIC DNA]</scope>
    <source>
        <strain evidence="2 3">3OW</strain>
    </source>
</reference>
<feature type="compositionally biased region" description="Basic and acidic residues" evidence="1">
    <location>
        <begin position="27"/>
        <end position="46"/>
    </location>
</feature>
<sequence>MRARVAAEFSCESMPAADRVAHARGSRLREPVTRRGDLTEVDERSALRGPPRSALVRRIVDHVN</sequence>
<keyword evidence="3" id="KW-1185">Reference proteome</keyword>
<dbReference type="EMBL" id="JAGXOE010000008">
    <property type="protein sequence ID" value="MBS4100714.1"/>
    <property type="molecule type" value="Genomic_DNA"/>
</dbReference>
<evidence type="ECO:0000313" key="3">
    <source>
        <dbReference type="Proteomes" id="UP000676853"/>
    </source>
</evidence>
<accession>A0ABS5N8W6</accession>
<feature type="region of interest" description="Disordered" evidence="1">
    <location>
        <begin position="22"/>
        <end position="49"/>
    </location>
</feature>
<evidence type="ECO:0000256" key="1">
    <source>
        <dbReference type="SAM" id="MobiDB-lite"/>
    </source>
</evidence>
<dbReference type="Proteomes" id="UP000676853">
    <property type="component" value="Unassembled WGS sequence"/>
</dbReference>
<organism evidence="2 3">
    <name type="scientific">Tsukamurella paurometabola</name>
    <name type="common">Corynebacterium paurometabolum</name>
    <dbReference type="NCBI Taxonomy" id="2061"/>
    <lineage>
        <taxon>Bacteria</taxon>
        <taxon>Bacillati</taxon>
        <taxon>Actinomycetota</taxon>
        <taxon>Actinomycetes</taxon>
        <taxon>Mycobacteriales</taxon>
        <taxon>Tsukamurellaceae</taxon>
        <taxon>Tsukamurella</taxon>
    </lineage>
</organism>
<comment type="caution">
    <text evidence="2">The sequence shown here is derived from an EMBL/GenBank/DDBJ whole genome shotgun (WGS) entry which is preliminary data.</text>
</comment>
<gene>
    <name evidence="2" type="ORF">KFZ73_05630</name>
</gene>
<proteinExistence type="predicted"/>
<name>A0ABS5N8W6_TSUPA</name>
<dbReference type="RefSeq" id="WP_212553168.1">
    <property type="nucleotide sequence ID" value="NZ_JAGXOE010000008.1"/>
</dbReference>
<evidence type="ECO:0000313" key="2">
    <source>
        <dbReference type="EMBL" id="MBS4100714.1"/>
    </source>
</evidence>
<protein>
    <submittedName>
        <fullName evidence="2">Uncharacterized protein</fullName>
    </submittedName>
</protein>